<evidence type="ECO:0000256" key="4">
    <source>
        <dbReference type="ARBA" id="ARBA00008770"/>
    </source>
</evidence>
<feature type="domain" description="Pyruvate kinase barrel" evidence="10">
    <location>
        <begin position="476"/>
        <end position="693"/>
    </location>
</feature>
<keyword evidence="7" id="KW-0346">Stress response</keyword>
<dbReference type="InterPro" id="IPR006379">
    <property type="entry name" value="HAD-SF_hydro_IIB"/>
</dbReference>
<accession>A0AAD1ZM03</accession>
<dbReference type="SUPFAM" id="SSF51621">
    <property type="entry name" value="Phosphoenolpyruvate/pyruvate domain"/>
    <property type="match status" value="1"/>
</dbReference>
<dbReference type="NCBIfam" id="TIGR00685">
    <property type="entry name" value="T6PP"/>
    <property type="match status" value="1"/>
</dbReference>
<dbReference type="EMBL" id="OU503047">
    <property type="protein sequence ID" value="CAI9771979.1"/>
    <property type="molecule type" value="Genomic_DNA"/>
</dbReference>
<dbReference type="EC" id="3.1.3.12" evidence="5"/>
<name>A0AAD1ZM03_9LAMI</name>
<comment type="similarity">
    <text evidence="4">Belongs to the trehalose phosphatase family.</text>
</comment>
<evidence type="ECO:0000256" key="2">
    <source>
        <dbReference type="ARBA" id="ARBA00001968"/>
    </source>
</evidence>
<evidence type="ECO:0000313" key="11">
    <source>
        <dbReference type="EMBL" id="CAI9771979.1"/>
    </source>
</evidence>
<dbReference type="InterPro" id="IPR040442">
    <property type="entry name" value="Pyrv_kinase-like_dom_sf"/>
</dbReference>
<dbReference type="Pfam" id="PF02358">
    <property type="entry name" value="Trehalose_PPase"/>
    <property type="match status" value="1"/>
</dbReference>
<dbReference type="InterPro" id="IPR015793">
    <property type="entry name" value="Pyrv_Knase_brl"/>
</dbReference>
<dbReference type="PANTHER" id="PTHR43768">
    <property type="entry name" value="TREHALOSE 6-PHOSPHATE PHOSPHATASE"/>
    <property type="match status" value="1"/>
</dbReference>
<dbReference type="GO" id="GO:0000287">
    <property type="term" value="F:magnesium ion binding"/>
    <property type="evidence" value="ECO:0007669"/>
    <property type="project" value="InterPro"/>
</dbReference>
<dbReference type="Proteomes" id="UP000834106">
    <property type="component" value="Chromosome 12"/>
</dbReference>
<comment type="function">
    <text evidence="8">Removes the phosphate from trehalose 6-phosphate to produce free trehalose. Trehalose accumulation in plant may improve abiotic stress tolerance.</text>
</comment>
<organism evidence="11 12">
    <name type="scientific">Fraxinus pennsylvanica</name>
    <dbReference type="NCBI Taxonomy" id="56036"/>
    <lineage>
        <taxon>Eukaryota</taxon>
        <taxon>Viridiplantae</taxon>
        <taxon>Streptophyta</taxon>
        <taxon>Embryophyta</taxon>
        <taxon>Tracheophyta</taxon>
        <taxon>Spermatophyta</taxon>
        <taxon>Magnoliopsida</taxon>
        <taxon>eudicotyledons</taxon>
        <taxon>Gunneridae</taxon>
        <taxon>Pentapetalae</taxon>
        <taxon>asterids</taxon>
        <taxon>lamiids</taxon>
        <taxon>Lamiales</taxon>
        <taxon>Oleaceae</taxon>
        <taxon>Oleeae</taxon>
        <taxon>Fraxinus</taxon>
    </lineage>
</organism>
<dbReference type="InterPro" id="IPR023214">
    <property type="entry name" value="HAD_sf"/>
</dbReference>
<dbReference type="Gene3D" id="3.40.50.1000">
    <property type="entry name" value="HAD superfamily/HAD-like"/>
    <property type="match status" value="2"/>
</dbReference>
<evidence type="ECO:0000256" key="1">
    <source>
        <dbReference type="ARBA" id="ARBA00000500"/>
    </source>
</evidence>
<dbReference type="InterPro" id="IPR044651">
    <property type="entry name" value="OTSB-like"/>
</dbReference>
<keyword evidence="6" id="KW-0378">Hydrolase</keyword>
<dbReference type="GO" id="GO:0004743">
    <property type="term" value="F:pyruvate kinase activity"/>
    <property type="evidence" value="ECO:0007669"/>
    <property type="project" value="InterPro"/>
</dbReference>
<dbReference type="InterPro" id="IPR003337">
    <property type="entry name" value="Trehalose_PPase"/>
</dbReference>
<dbReference type="GO" id="GO:0030955">
    <property type="term" value="F:potassium ion binding"/>
    <property type="evidence" value="ECO:0007669"/>
    <property type="project" value="InterPro"/>
</dbReference>
<evidence type="ECO:0000259" key="10">
    <source>
        <dbReference type="Pfam" id="PF00224"/>
    </source>
</evidence>
<dbReference type="Gene3D" id="2.40.33.10">
    <property type="entry name" value="PK beta-barrel domain-like"/>
    <property type="match status" value="2"/>
</dbReference>
<dbReference type="InterPro" id="IPR036412">
    <property type="entry name" value="HAD-like_sf"/>
</dbReference>
<comment type="cofactor">
    <cofactor evidence="2">
        <name>a divalent metal cation</name>
        <dbReference type="ChEBI" id="CHEBI:60240"/>
    </cofactor>
</comment>
<keyword evidence="12" id="KW-1185">Reference proteome</keyword>
<dbReference type="SUPFAM" id="SSF50800">
    <property type="entry name" value="PK beta-barrel domain-like"/>
    <property type="match status" value="1"/>
</dbReference>
<evidence type="ECO:0000256" key="8">
    <source>
        <dbReference type="ARBA" id="ARBA00025274"/>
    </source>
</evidence>
<dbReference type="CDD" id="cd01627">
    <property type="entry name" value="HAD_TPP"/>
    <property type="match status" value="1"/>
</dbReference>
<evidence type="ECO:0000256" key="9">
    <source>
        <dbReference type="ARBA" id="ARBA00030356"/>
    </source>
</evidence>
<dbReference type="GO" id="GO:0004805">
    <property type="term" value="F:trehalose-phosphatase activity"/>
    <property type="evidence" value="ECO:0007669"/>
    <property type="project" value="UniProtKB-EC"/>
</dbReference>
<comment type="pathway">
    <text evidence="3">Glycan biosynthesis; trehalose biosynthesis.</text>
</comment>
<dbReference type="SUPFAM" id="SSF56784">
    <property type="entry name" value="HAD-like"/>
    <property type="match status" value="1"/>
</dbReference>
<dbReference type="AlphaFoldDB" id="A0AAD1ZM03"/>
<dbReference type="NCBIfam" id="TIGR01484">
    <property type="entry name" value="HAD-SF-IIB"/>
    <property type="match status" value="1"/>
</dbReference>
<dbReference type="Gene3D" id="3.20.20.60">
    <property type="entry name" value="Phosphoenolpyruvate-binding domains"/>
    <property type="match status" value="2"/>
</dbReference>
<evidence type="ECO:0000256" key="7">
    <source>
        <dbReference type="ARBA" id="ARBA00023016"/>
    </source>
</evidence>
<feature type="domain" description="Pyruvate kinase barrel" evidence="10">
    <location>
        <begin position="254"/>
        <end position="340"/>
    </location>
</feature>
<dbReference type="InterPro" id="IPR015806">
    <property type="entry name" value="Pyrv_Knase_insert_dom_sf"/>
</dbReference>
<protein>
    <recommendedName>
        <fullName evidence="5">trehalose-phosphatase</fullName>
        <ecNumber evidence="5">3.1.3.12</ecNumber>
    </recommendedName>
    <alternativeName>
        <fullName evidence="9">Trehalose 6-phosphate phosphatase</fullName>
    </alternativeName>
</protein>
<dbReference type="InterPro" id="IPR015813">
    <property type="entry name" value="Pyrv/PenolPyrv_kinase-like_dom"/>
</dbReference>
<sequence length="1121" mass="125565">MLLNYGIQATVSSNFTSPKFYQNFALPSKLHAKNSAPRNHIFLFGSIRGNFTLRTIVCAIPNEQDDSERCVSHHFADDSEVIYPLDDENSQVPDFTPQLKSDTDFQQTFMSQGNQESLLDKLKAIQLHVLAMEQWNSSKLKMCQGNYLVSGTNLIHYLALKSLDIEPIKEELSSLGLLNLETINPYVLSSLSACIQMLNNSKSDSLHGYKSSGEVLPIFRSSQNRTKGDLAITAMMKRASSNRNLLLGTLQGQRGTHIMVTVGQEVIDNDTHVAGLIEAGATIFRINCAHGNPDVWNEIIRRVKKSSQILEKPCRVLMDLAGPKLRTGKLNAGPCVLKISPKKNAIGSVICPAKVWLSPQGAGPLPPHVSPDVILHVDGKEFLSKLEVDDSLRFCDTRGKQRELRILHKYPIFSGVGFIAECRKTAYVESGTVLRTKKQRRKSSVGFVIDVPPAEQFVRLRVGDLLILSRDSSDELDESTSSSVGAHRITCSSSYLFDSVKPGDPIAFDDGKIWGVTKGTSISEVIVSITHAGPRGTKLGSEKSINIPESHIRYEGLTSKDLMDLDFVAGHADMVGISFVRDIHDIVVLRQELAKRKKLNLGVILKIETRDGFENLPLLLLEAMKSPNPLGVMIARGDLAVECGWEKLADIQEEIISICNAAHVPVIWATQVLESLVKSGVPTRSEITDAANGRRLSCVMLNKGKHIAEAVSTLAAILSSKYNKAKGERKPLLLRIIVQVFHRDSLKVVPFLKMYFSSMSTYRMVKENFWRFYQAMGLEKWLSKSQTIEPISREIREVGHTDSVLSGPDTEDGKYVSWLEEHPCALASFHQIMNSAKGKQIVVFLDYDGTLSPIVNDPNSAFMSHPMRSALHEVARRFPTAIISGRSRDKVYEFVKLDNVYYAGSHGMDIMGPPLQVESYHDKYQTNAHDKKGKEFTVFQPAREYLPSIEKMLKELKTRTCNIPGSFVEDNRFCISVHYRHVLEEDYEALEEIVWSVLSDYPCFHMTRGKKVMEIRPSIKWNKGDALEYLLDTLGFVDSSNVLPFYLGDDKTDEDAFKVLERRGQGYPIVVSSIPWETSASYSLRDSSEVLSFLKRLARWGRGIGLMDHLIRTYCFLYRCS</sequence>
<dbReference type="FunFam" id="3.40.50.1000:FF:000073">
    <property type="entry name" value="Trehalose 6-phosphate phosphatase"/>
    <property type="match status" value="1"/>
</dbReference>
<dbReference type="GO" id="GO:0005992">
    <property type="term" value="P:trehalose biosynthetic process"/>
    <property type="evidence" value="ECO:0007669"/>
    <property type="project" value="InterPro"/>
</dbReference>
<dbReference type="InterPro" id="IPR011037">
    <property type="entry name" value="Pyrv_Knase-like_insert_dom_sf"/>
</dbReference>
<evidence type="ECO:0000256" key="3">
    <source>
        <dbReference type="ARBA" id="ARBA00005199"/>
    </source>
</evidence>
<dbReference type="PANTHER" id="PTHR43768:SF30">
    <property type="entry name" value="TREHALOSE 6-PHOSPHATE PHOSPHATASE"/>
    <property type="match status" value="1"/>
</dbReference>
<gene>
    <name evidence="11" type="ORF">FPE_LOCUS19409</name>
</gene>
<dbReference type="Pfam" id="PF00224">
    <property type="entry name" value="PK"/>
    <property type="match status" value="2"/>
</dbReference>
<evidence type="ECO:0000256" key="5">
    <source>
        <dbReference type="ARBA" id="ARBA00013086"/>
    </source>
</evidence>
<comment type="catalytic activity">
    <reaction evidence="1">
        <text>alpha,alpha-trehalose 6-phosphate + H2O = alpha,alpha-trehalose + phosphate</text>
        <dbReference type="Rhea" id="RHEA:23420"/>
        <dbReference type="ChEBI" id="CHEBI:15377"/>
        <dbReference type="ChEBI" id="CHEBI:16551"/>
        <dbReference type="ChEBI" id="CHEBI:43474"/>
        <dbReference type="ChEBI" id="CHEBI:58429"/>
        <dbReference type="EC" id="3.1.3.12"/>
    </reaction>
</comment>
<dbReference type="FunFam" id="3.20.20.60:FF:000051">
    <property type="entry name" value="Pyruvate kinase family protein"/>
    <property type="match status" value="1"/>
</dbReference>
<evidence type="ECO:0000313" key="12">
    <source>
        <dbReference type="Proteomes" id="UP000834106"/>
    </source>
</evidence>
<reference evidence="11" key="1">
    <citation type="submission" date="2023-05" db="EMBL/GenBank/DDBJ databases">
        <authorList>
            <person name="Huff M."/>
        </authorList>
    </citation>
    <scope>NUCLEOTIDE SEQUENCE</scope>
</reference>
<proteinExistence type="inferred from homology"/>
<evidence type="ECO:0000256" key="6">
    <source>
        <dbReference type="ARBA" id="ARBA00022801"/>
    </source>
</evidence>